<organism evidence="4 5">
    <name type="scientific">Bacillus mycoides</name>
    <dbReference type="NCBI Taxonomy" id="1405"/>
    <lineage>
        <taxon>Bacteria</taxon>
        <taxon>Bacillati</taxon>
        <taxon>Bacillota</taxon>
        <taxon>Bacilli</taxon>
        <taxon>Bacillales</taxon>
        <taxon>Bacillaceae</taxon>
        <taxon>Bacillus</taxon>
        <taxon>Bacillus cereus group</taxon>
    </lineage>
</organism>
<dbReference type="InterPro" id="IPR010998">
    <property type="entry name" value="Integrase_recombinase_N"/>
</dbReference>
<evidence type="ECO:0000313" key="4">
    <source>
        <dbReference type="EMBL" id="VXC88432.1"/>
    </source>
</evidence>
<evidence type="ECO:0000256" key="1">
    <source>
        <dbReference type="ARBA" id="ARBA00023125"/>
    </source>
</evidence>
<name>A0A654C5A5_BACMY</name>
<proteinExistence type="predicted"/>
<dbReference type="PROSITE" id="PS51900">
    <property type="entry name" value="CB"/>
    <property type="match status" value="1"/>
</dbReference>
<sequence length="41" mass="5125">MNVVERFSFYLEQERKSINTIKGYTLDIKQYIRWFKESYIS</sequence>
<protein>
    <recommendedName>
        <fullName evidence="3">Core-binding (CB) domain-containing protein</fullName>
    </recommendedName>
</protein>
<reference evidence="4 5" key="1">
    <citation type="submission" date="2019-10" db="EMBL/GenBank/DDBJ databases">
        <authorList>
            <person name="Karimi E."/>
        </authorList>
    </citation>
    <scope>NUCLEOTIDE SEQUENCE [LARGE SCALE GENOMIC DNA]</scope>
    <source>
        <strain evidence="4">Bacillus sp. 71</strain>
    </source>
</reference>
<gene>
    <name evidence="4" type="ORF">BACI71_90179</name>
</gene>
<accession>A0A654C5A5</accession>
<dbReference type="EMBL" id="CABWMC010000034">
    <property type="protein sequence ID" value="VXC88432.1"/>
    <property type="molecule type" value="Genomic_DNA"/>
</dbReference>
<evidence type="ECO:0000256" key="2">
    <source>
        <dbReference type="PROSITE-ProRule" id="PRU01248"/>
    </source>
</evidence>
<dbReference type="Gene3D" id="1.10.150.130">
    <property type="match status" value="1"/>
</dbReference>
<keyword evidence="1 2" id="KW-0238">DNA-binding</keyword>
<dbReference type="GO" id="GO:0003677">
    <property type="term" value="F:DNA binding"/>
    <property type="evidence" value="ECO:0007669"/>
    <property type="project" value="UniProtKB-UniRule"/>
</dbReference>
<evidence type="ECO:0000313" key="5">
    <source>
        <dbReference type="Proteomes" id="UP000437562"/>
    </source>
</evidence>
<dbReference type="Proteomes" id="UP000437562">
    <property type="component" value="Unassembled WGS sequence"/>
</dbReference>
<dbReference type="AlphaFoldDB" id="A0A654C5A5"/>
<evidence type="ECO:0000259" key="3">
    <source>
        <dbReference type="PROSITE" id="PS51900"/>
    </source>
</evidence>
<dbReference type="InterPro" id="IPR044068">
    <property type="entry name" value="CB"/>
</dbReference>
<feature type="domain" description="Core-binding (CB)" evidence="3">
    <location>
        <begin position="1"/>
        <end position="41"/>
    </location>
</feature>